<keyword evidence="5 7" id="KW-0695">RNA-directed DNA polymerase</keyword>
<gene>
    <name evidence="7" type="ORF">LA76x_1300</name>
</gene>
<evidence type="ECO:0000259" key="6">
    <source>
        <dbReference type="PROSITE" id="PS50878"/>
    </source>
</evidence>
<dbReference type="CDD" id="cd03487">
    <property type="entry name" value="RT_Bac_retron_II"/>
    <property type="match status" value="1"/>
</dbReference>
<dbReference type="PRINTS" id="PR00866">
    <property type="entry name" value="RNADNAPOLMS"/>
</dbReference>
<accession>A0A0S2F7F4</accession>
<sequence>MAQRRLNSLLSRIELPDYLHSARKGRSYRTNAAAHSSAGRAIKVDIRQFYRSINDSYIHAFFRDVMECSPDVTHILTELASFERYLPTGSSLSPIVSFFAYWPMFDKLNSVASSVGAQMTVYVDDVVISGPGVSGSLIPICKRIMKDHGLRGHKVAYYHSGKTRVVTGVAVSPRGLSIPNKRLMKIRALRQEMDAAVDPATKALYKQAVLGQLREGSPLDPSFRTYSQAIERMA</sequence>
<dbReference type="EMBL" id="CP011129">
    <property type="protein sequence ID" value="ALN79458.1"/>
    <property type="molecule type" value="Genomic_DNA"/>
</dbReference>
<evidence type="ECO:0000256" key="3">
    <source>
        <dbReference type="ARBA" id="ARBA00022723"/>
    </source>
</evidence>
<dbReference type="PROSITE" id="PS50878">
    <property type="entry name" value="RT_POL"/>
    <property type="match status" value="1"/>
</dbReference>
<evidence type="ECO:0000256" key="5">
    <source>
        <dbReference type="ARBA" id="ARBA00022918"/>
    </source>
</evidence>
<dbReference type="KEGG" id="lab:LA76x_1300"/>
<dbReference type="PATRIC" id="fig|84531.8.peg.1326"/>
<dbReference type="InterPro" id="IPR000123">
    <property type="entry name" value="Reverse_transcriptase_msDNA"/>
</dbReference>
<dbReference type="AlphaFoldDB" id="A0A0S2F7F4"/>
<keyword evidence="8" id="KW-1185">Reference proteome</keyword>
<protein>
    <submittedName>
        <fullName evidence="7">Reverse transcriptase family protein</fullName>
    </submittedName>
</protein>
<feature type="domain" description="Reverse transcriptase" evidence="6">
    <location>
        <begin position="1"/>
        <end position="178"/>
    </location>
</feature>
<evidence type="ECO:0000313" key="7">
    <source>
        <dbReference type="EMBL" id="ALN79458.1"/>
    </source>
</evidence>
<dbReference type="InterPro" id="IPR000477">
    <property type="entry name" value="RT_dom"/>
</dbReference>
<keyword evidence="4" id="KW-0460">Magnesium</keyword>
<dbReference type="Proteomes" id="UP000060787">
    <property type="component" value="Chromosome"/>
</dbReference>
<evidence type="ECO:0000256" key="4">
    <source>
        <dbReference type="ARBA" id="ARBA00022842"/>
    </source>
</evidence>
<evidence type="ECO:0000313" key="8">
    <source>
        <dbReference type="Proteomes" id="UP000060787"/>
    </source>
</evidence>
<name>A0A0S2F7F4_LYSAN</name>
<keyword evidence="1" id="KW-0808">Transferase</keyword>
<organism evidence="7 8">
    <name type="scientific">Lysobacter antibioticus</name>
    <dbReference type="NCBI Taxonomy" id="84531"/>
    <lineage>
        <taxon>Bacteria</taxon>
        <taxon>Pseudomonadati</taxon>
        <taxon>Pseudomonadota</taxon>
        <taxon>Gammaproteobacteria</taxon>
        <taxon>Lysobacterales</taxon>
        <taxon>Lysobacteraceae</taxon>
        <taxon>Lysobacter</taxon>
    </lineage>
</organism>
<evidence type="ECO:0000256" key="1">
    <source>
        <dbReference type="ARBA" id="ARBA00022679"/>
    </source>
</evidence>
<proteinExistence type="predicted"/>
<keyword evidence="2" id="KW-0548">Nucleotidyltransferase</keyword>
<evidence type="ECO:0000256" key="2">
    <source>
        <dbReference type="ARBA" id="ARBA00022695"/>
    </source>
</evidence>
<reference evidence="7 8" key="1">
    <citation type="journal article" date="2015" name="BMC Genomics">
        <title>Comparative genomics and metabolic profiling of the genus Lysobacter.</title>
        <authorList>
            <person name="de Bruijn I."/>
            <person name="Cheng X."/>
            <person name="de Jager V."/>
            <person name="Exposito R.G."/>
            <person name="Watrous J."/>
            <person name="Patel N."/>
            <person name="Postma J."/>
            <person name="Dorrestein P.C."/>
            <person name="Kobayashi D."/>
            <person name="Raaijmakers J.M."/>
        </authorList>
    </citation>
    <scope>NUCLEOTIDE SEQUENCE [LARGE SCALE GENOMIC DNA]</scope>
    <source>
        <strain evidence="7 8">76</strain>
    </source>
</reference>
<dbReference type="GO" id="GO:0003964">
    <property type="term" value="F:RNA-directed DNA polymerase activity"/>
    <property type="evidence" value="ECO:0007669"/>
    <property type="project" value="UniProtKB-KW"/>
</dbReference>
<keyword evidence="3" id="KW-0479">Metal-binding</keyword>
<dbReference type="GO" id="GO:0046872">
    <property type="term" value="F:metal ion binding"/>
    <property type="evidence" value="ECO:0007669"/>
    <property type="project" value="UniProtKB-KW"/>
</dbReference>
<dbReference type="GO" id="GO:0003723">
    <property type="term" value="F:RNA binding"/>
    <property type="evidence" value="ECO:0007669"/>
    <property type="project" value="InterPro"/>
</dbReference>